<dbReference type="InterPro" id="IPR039425">
    <property type="entry name" value="RNA_pol_sigma-70-like"/>
</dbReference>
<evidence type="ECO:0000256" key="4">
    <source>
        <dbReference type="ARBA" id="ARBA00023163"/>
    </source>
</evidence>
<evidence type="ECO:0000256" key="1">
    <source>
        <dbReference type="ARBA" id="ARBA00010641"/>
    </source>
</evidence>
<sequence>MEGPPTHRTEECREYVDEQRLVERAKDDPGAFGELYDLHFDRIYAYIYRKTGDRQAAEDLTADTFMKALMNIRGYRYTGQPFAAWLYRIASNVVIDYYRVRRPTAPLEEGFPIATTGNTPEEAALALDDQQAIARAVRSLSPDQQDVVLMRFAGDMKLKDIAAALGKTEGAVKALLFRALGALRSKLSESGVRG</sequence>
<dbReference type="NCBIfam" id="TIGR02937">
    <property type="entry name" value="sigma70-ECF"/>
    <property type="match status" value="1"/>
</dbReference>
<keyword evidence="3" id="KW-0731">Sigma factor</keyword>
<protein>
    <submittedName>
        <fullName evidence="7">RNA polymerase sigma-70 factor (ECF subfamily)</fullName>
    </submittedName>
</protein>
<feature type="domain" description="RNA polymerase sigma factor 70 region 4 type 2" evidence="6">
    <location>
        <begin position="131"/>
        <end position="183"/>
    </location>
</feature>
<dbReference type="Pfam" id="PF08281">
    <property type="entry name" value="Sigma70_r4_2"/>
    <property type="match status" value="1"/>
</dbReference>
<organism evidence="7 8">
    <name type="scientific">Symbiobacterium terraclitae</name>
    <dbReference type="NCBI Taxonomy" id="557451"/>
    <lineage>
        <taxon>Bacteria</taxon>
        <taxon>Bacillati</taxon>
        <taxon>Bacillota</taxon>
        <taxon>Clostridia</taxon>
        <taxon>Eubacteriales</taxon>
        <taxon>Symbiobacteriaceae</taxon>
        <taxon>Symbiobacterium</taxon>
    </lineage>
</organism>
<dbReference type="InterPro" id="IPR013249">
    <property type="entry name" value="RNA_pol_sigma70_r4_t2"/>
</dbReference>
<dbReference type="InterPro" id="IPR036388">
    <property type="entry name" value="WH-like_DNA-bd_sf"/>
</dbReference>
<evidence type="ECO:0000256" key="2">
    <source>
        <dbReference type="ARBA" id="ARBA00023015"/>
    </source>
</evidence>
<name>A0ABS4JSV5_9FIRM</name>
<dbReference type="RefSeq" id="WP_209466755.1">
    <property type="nucleotide sequence ID" value="NZ_JAGGLG010000015.1"/>
</dbReference>
<dbReference type="SUPFAM" id="SSF88659">
    <property type="entry name" value="Sigma3 and sigma4 domains of RNA polymerase sigma factors"/>
    <property type="match status" value="1"/>
</dbReference>
<proteinExistence type="inferred from homology"/>
<feature type="domain" description="RNA polymerase sigma-70 region 2" evidence="5">
    <location>
        <begin position="35"/>
        <end position="102"/>
    </location>
</feature>
<comment type="caution">
    <text evidence="7">The sequence shown here is derived from an EMBL/GenBank/DDBJ whole genome shotgun (WGS) entry which is preliminary data.</text>
</comment>
<dbReference type="EMBL" id="JAGGLG010000015">
    <property type="protein sequence ID" value="MBP2018629.1"/>
    <property type="molecule type" value="Genomic_DNA"/>
</dbReference>
<dbReference type="Proteomes" id="UP001519289">
    <property type="component" value="Unassembled WGS sequence"/>
</dbReference>
<dbReference type="PANTHER" id="PTHR43133:SF57">
    <property type="entry name" value="RNA POLYMERASE SIGMA-70 FACTOR"/>
    <property type="match status" value="1"/>
</dbReference>
<evidence type="ECO:0000313" key="7">
    <source>
        <dbReference type="EMBL" id="MBP2018629.1"/>
    </source>
</evidence>
<evidence type="ECO:0000256" key="3">
    <source>
        <dbReference type="ARBA" id="ARBA00023082"/>
    </source>
</evidence>
<keyword evidence="2" id="KW-0805">Transcription regulation</keyword>
<gene>
    <name evidence="7" type="ORF">J2Z79_002044</name>
</gene>
<dbReference type="CDD" id="cd06171">
    <property type="entry name" value="Sigma70_r4"/>
    <property type="match status" value="1"/>
</dbReference>
<dbReference type="InterPro" id="IPR007627">
    <property type="entry name" value="RNA_pol_sigma70_r2"/>
</dbReference>
<dbReference type="Pfam" id="PF04542">
    <property type="entry name" value="Sigma70_r2"/>
    <property type="match status" value="1"/>
</dbReference>
<evidence type="ECO:0000259" key="5">
    <source>
        <dbReference type="Pfam" id="PF04542"/>
    </source>
</evidence>
<comment type="similarity">
    <text evidence="1">Belongs to the sigma-70 factor family. ECF subfamily.</text>
</comment>
<dbReference type="PANTHER" id="PTHR43133">
    <property type="entry name" value="RNA POLYMERASE ECF-TYPE SIGMA FACTO"/>
    <property type="match status" value="1"/>
</dbReference>
<dbReference type="InterPro" id="IPR014284">
    <property type="entry name" value="RNA_pol_sigma-70_dom"/>
</dbReference>
<accession>A0ABS4JSV5</accession>
<evidence type="ECO:0000313" key="8">
    <source>
        <dbReference type="Proteomes" id="UP001519289"/>
    </source>
</evidence>
<keyword evidence="8" id="KW-1185">Reference proteome</keyword>
<dbReference type="SUPFAM" id="SSF88946">
    <property type="entry name" value="Sigma2 domain of RNA polymerase sigma factors"/>
    <property type="match status" value="1"/>
</dbReference>
<dbReference type="Gene3D" id="1.10.1740.10">
    <property type="match status" value="1"/>
</dbReference>
<dbReference type="InterPro" id="IPR013325">
    <property type="entry name" value="RNA_pol_sigma_r2"/>
</dbReference>
<dbReference type="InterPro" id="IPR013324">
    <property type="entry name" value="RNA_pol_sigma_r3/r4-like"/>
</dbReference>
<evidence type="ECO:0000259" key="6">
    <source>
        <dbReference type="Pfam" id="PF08281"/>
    </source>
</evidence>
<reference evidence="7 8" key="1">
    <citation type="submission" date="2021-03" db="EMBL/GenBank/DDBJ databases">
        <title>Genomic Encyclopedia of Type Strains, Phase IV (KMG-IV): sequencing the most valuable type-strain genomes for metagenomic binning, comparative biology and taxonomic classification.</title>
        <authorList>
            <person name="Goeker M."/>
        </authorList>
    </citation>
    <scope>NUCLEOTIDE SEQUENCE [LARGE SCALE GENOMIC DNA]</scope>
    <source>
        <strain evidence="7 8">DSM 27138</strain>
    </source>
</reference>
<keyword evidence="4" id="KW-0804">Transcription</keyword>
<dbReference type="Gene3D" id="1.10.10.10">
    <property type="entry name" value="Winged helix-like DNA-binding domain superfamily/Winged helix DNA-binding domain"/>
    <property type="match status" value="1"/>
</dbReference>